<evidence type="ECO:0000313" key="2">
    <source>
        <dbReference type="Proteomes" id="UP000315938"/>
    </source>
</evidence>
<dbReference type="RefSeq" id="WP_012242438.1">
    <property type="nucleotide sequence ID" value="NZ_JACAOE010000001.1"/>
</dbReference>
<accession>A0A553IIM8</accession>
<dbReference type="AlphaFoldDB" id="A0A553IIM8"/>
<proteinExistence type="predicted"/>
<evidence type="ECO:0000313" key="1">
    <source>
        <dbReference type="EMBL" id="TRY00059.1"/>
    </source>
</evidence>
<dbReference type="Proteomes" id="UP000315938">
    <property type="component" value="Unassembled WGS sequence"/>
</dbReference>
<sequence>MKKQVIQRTETIDLVNGKKVFFDYDGNLFSINREVPEYRHYNVPKDVEDVWKKTIINNLLEEVENSIGYEKTVKVTKLLAIYGHSNNIQLLEALLEDDTLDTFSKILYLEDLNREKLGVNISIKYKILKIEDPKSYITDLNDKILDYKSKLLNSPITIDESFKQNYALKYYDFSDENIIRRIENI</sequence>
<protein>
    <submittedName>
        <fullName evidence="1">Uncharacterized protein</fullName>
    </submittedName>
</protein>
<dbReference type="GeneID" id="41338669"/>
<name>A0A553IIM8_ACHLA</name>
<organism evidence="1 2">
    <name type="scientific">Acholeplasma laidlawii</name>
    <dbReference type="NCBI Taxonomy" id="2148"/>
    <lineage>
        <taxon>Bacteria</taxon>
        <taxon>Bacillati</taxon>
        <taxon>Mycoplasmatota</taxon>
        <taxon>Mollicutes</taxon>
        <taxon>Acholeplasmatales</taxon>
        <taxon>Acholeplasmataceae</taxon>
        <taxon>Acholeplasma</taxon>
    </lineage>
</organism>
<reference evidence="1 2" key="1">
    <citation type="submission" date="2019-07" db="EMBL/GenBank/DDBJ databases">
        <title>Genome sequence of Acholeplasma laidlawii strain with increased resistance to erythromycin.</title>
        <authorList>
            <person name="Medvedeva E.S."/>
            <person name="Baranova N.B."/>
            <person name="Siniagina M.N."/>
            <person name="Mouzykantov A."/>
            <person name="Chernova O.A."/>
            <person name="Chernov V.M."/>
        </authorList>
    </citation>
    <scope>NUCLEOTIDE SEQUENCE [LARGE SCALE GENOMIC DNA]</scope>
    <source>
        <strain evidence="1 2">PG8REry</strain>
    </source>
</reference>
<dbReference type="EMBL" id="VKID01000001">
    <property type="protein sequence ID" value="TRY00059.1"/>
    <property type="molecule type" value="Genomic_DNA"/>
</dbReference>
<gene>
    <name evidence="1" type="ORF">FNV44_03170</name>
</gene>
<dbReference type="SUPFAM" id="SSF160574">
    <property type="entry name" value="BT0923-like"/>
    <property type="match status" value="1"/>
</dbReference>
<comment type="caution">
    <text evidence="1">The sequence shown here is derived from an EMBL/GenBank/DDBJ whole genome shotgun (WGS) entry which is preliminary data.</text>
</comment>